<dbReference type="EMBL" id="KB743174">
    <property type="protein sequence ID" value="EOB00706.1"/>
    <property type="molecule type" value="Genomic_DNA"/>
</dbReference>
<accession>R0JTC3</accession>
<proteinExistence type="predicted"/>
<keyword evidence="2" id="KW-1185">Reference proteome</keyword>
<protein>
    <submittedName>
        <fullName evidence="1">Uncharacterized protein</fullName>
    </submittedName>
</protein>
<dbReference type="AlphaFoldDB" id="R0JTC3"/>
<reference evidence="2" key="1">
    <citation type="journal article" date="2013" name="Nat. Genet.">
        <title>The duck genome and transcriptome provide insight into an avian influenza virus reservoir species.</title>
        <authorList>
            <person name="Huang Y."/>
            <person name="Li Y."/>
            <person name="Burt D.W."/>
            <person name="Chen H."/>
            <person name="Zhang Y."/>
            <person name="Qian W."/>
            <person name="Kim H."/>
            <person name="Gan S."/>
            <person name="Zhao Y."/>
            <person name="Li J."/>
            <person name="Yi K."/>
            <person name="Feng H."/>
            <person name="Zhu P."/>
            <person name="Li B."/>
            <person name="Liu Q."/>
            <person name="Fairley S."/>
            <person name="Magor K.E."/>
            <person name="Du Z."/>
            <person name="Hu X."/>
            <person name="Goodman L."/>
            <person name="Tafer H."/>
            <person name="Vignal A."/>
            <person name="Lee T."/>
            <person name="Kim K.W."/>
            <person name="Sheng Z."/>
            <person name="An Y."/>
            <person name="Searle S."/>
            <person name="Herrero J."/>
            <person name="Groenen M.A."/>
            <person name="Crooijmans R.P."/>
            <person name="Faraut T."/>
            <person name="Cai Q."/>
            <person name="Webster R.G."/>
            <person name="Aldridge J.R."/>
            <person name="Warren W.C."/>
            <person name="Bartschat S."/>
            <person name="Kehr S."/>
            <person name="Marz M."/>
            <person name="Stadler P.F."/>
            <person name="Smith J."/>
            <person name="Kraus R.H."/>
            <person name="Zhao Y."/>
            <person name="Ren L."/>
            <person name="Fei J."/>
            <person name="Morisson M."/>
            <person name="Kaiser P."/>
            <person name="Griffin D.K."/>
            <person name="Rao M."/>
            <person name="Pitel F."/>
            <person name="Wang J."/>
            <person name="Li N."/>
        </authorList>
    </citation>
    <scope>NUCLEOTIDE SEQUENCE [LARGE SCALE GENOMIC DNA]</scope>
</reference>
<evidence type="ECO:0000313" key="2">
    <source>
        <dbReference type="Proteomes" id="UP000296049"/>
    </source>
</evidence>
<name>R0JTC3_ANAPL</name>
<sequence length="244" mass="25702">MGAGIGNPHPENPKLFFGGSLVDAAVLAPSPGVLCSLVLQPGRSPPGQELWLNLLKASYSCTQTCDCDPPLITGQGKRRRWVEVHHGDTPQKKGIGAALTHGCRYQKGRLNSGSENKPVSRNSRSCRLVLKPSLLLAAAGTGAAETNTEPPLTPARAQVSESILCILCCWVWGWGYGDAGTLCPVKGDGTTCWGQHPLNRTRAHPETQGVLGVCSRTVPCLSLPGCNVGGLRVGAEGSWLFALC</sequence>
<evidence type="ECO:0000313" key="1">
    <source>
        <dbReference type="EMBL" id="EOB00706.1"/>
    </source>
</evidence>
<dbReference type="Proteomes" id="UP000296049">
    <property type="component" value="Unassembled WGS sequence"/>
</dbReference>
<organism evidence="1 2">
    <name type="scientific">Anas platyrhynchos</name>
    <name type="common">Mallard</name>
    <name type="synonym">Anas boschas</name>
    <dbReference type="NCBI Taxonomy" id="8839"/>
    <lineage>
        <taxon>Eukaryota</taxon>
        <taxon>Metazoa</taxon>
        <taxon>Chordata</taxon>
        <taxon>Craniata</taxon>
        <taxon>Vertebrata</taxon>
        <taxon>Euteleostomi</taxon>
        <taxon>Archelosauria</taxon>
        <taxon>Archosauria</taxon>
        <taxon>Dinosauria</taxon>
        <taxon>Saurischia</taxon>
        <taxon>Theropoda</taxon>
        <taxon>Coelurosauria</taxon>
        <taxon>Aves</taxon>
        <taxon>Neognathae</taxon>
        <taxon>Galloanserae</taxon>
        <taxon>Anseriformes</taxon>
        <taxon>Anatidae</taxon>
        <taxon>Anatinae</taxon>
        <taxon>Anas</taxon>
    </lineage>
</organism>
<gene>
    <name evidence="1" type="ORF">Anapl_14138</name>
</gene>